<feature type="compositionally biased region" description="Acidic residues" evidence="1">
    <location>
        <begin position="129"/>
        <end position="139"/>
    </location>
</feature>
<dbReference type="AlphaFoldDB" id="A0AAD5VRU3"/>
<organism evidence="2 3">
    <name type="scientific">Leucocoprinus birnbaumii</name>
    <dbReference type="NCBI Taxonomy" id="56174"/>
    <lineage>
        <taxon>Eukaryota</taxon>
        <taxon>Fungi</taxon>
        <taxon>Dikarya</taxon>
        <taxon>Basidiomycota</taxon>
        <taxon>Agaricomycotina</taxon>
        <taxon>Agaricomycetes</taxon>
        <taxon>Agaricomycetidae</taxon>
        <taxon>Agaricales</taxon>
        <taxon>Agaricineae</taxon>
        <taxon>Agaricaceae</taxon>
        <taxon>Leucocoprinus</taxon>
    </lineage>
</organism>
<feature type="region of interest" description="Disordered" evidence="1">
    <location>
        <begin position="67"/>
        <end position="152"/>
    </location>
</feature>
<reference evidence="2" key="1">
    <citation type="submission" date="2022-07" db="EMBL/GenBank/DDBJ databases">
        <title>Genome Sequence of Leucocoprinus birnbaumii.</title>
        <authorList>
            <person name="Buettner E."/>
        </authorList>
    </citation>
    <scope>NUCLEOTIDE SEQUENCE</scope>
    <source>
        <strain evidence="2">VT141</strain>
    </source>
</reference>
<gene>
    <name evidence="2" type="ORF">NP233_g6580</name>
</gene>
<sequence length="765" mass="81408">MATVAGYNFPINFSSNFNALLAAAAAADPDFYNDVGGTLGNSLDFDPAAFAPYMPFPSVIDNPSLSNPIPSLSDPTSSLSDTTTGAATIPTPPAPSPPVALSPHTNVSSDANSSIDNPDNGNNLKSDQNDYDPGDDDDNNNTNDKSIQNNPCPLITCLEKGKMSKMLPWLKKFQKEFNTLHNSDPEYGGQIGWVHKKIFGKFKKRFGPCGDDIPNKIDRYFRNHLTPSANTNAQGAAQLSTSTASTSSVRWMQVMAREPQKKEMVEALMWDRVASEGITSKGDYLRCYNSALRQVGDSLSEDEAAGYKAQANVETELHKALPTTDDVYLRQELISDQLSDCISDRFGWGAGQAGDAVAMLVVSYQDANQAIKTDISFASNAYIPSKEAGIIATVQAFRENIQISFKELACAYLPYRQRTAPCFSIDYENCVPKDLKKILFKEICVDWKNLPWPDLATDEGRMKLLSRPDDFASLGFSNPINMKSIDWLHEFAQALNAHGTTSLFKPLSASRSDAHLAFISPPTTPPIGSTSFTPEDANATVPTVGDGKPSPLSLPLHAFTTPPGSHSPAITPDSSISTAFPTHVPSVGVSPSIGLVQPPTSAAIFDHSDQTQSGVAHRQISGTYIAPLAQSAYIPPSLFLHPPTSAHVSQGLNISGAYSLTGGGAVAQGPSVLLGAQEGGGDVVRAGLAFASPDDNAPTNNNKELAPAMADNAGRTLHPRNSGGAVDPVPKLASRSAAKPSSKKPISRKANARTKSAGKGNSKAK</sequence>
<dbReference type="Proteomes" id="UP001213000">
    <property type="component" value="Unassembled WGS sequence"/>
</dbReference>
<feature type="compositionally biased region" description="Pro residues" evidence="1">
    <location>
        <begin position="90"/>
        <end position="100"/>
    </location>
</feature>
<feature type="compositionally biased region" description="Polar residues" evidence="1">
    <location>
        <begin position="103"/>
        <end position="126"/>
    </location>
</feature>
<evidence type="ECO:0000256" key="1">
    <source>
        <dbReference type="SAM" id="MobiDB-lite"/>
    </source>
</evidence>
<feature type="compositionally biased region" description="Low complexity" evidence="1">
    <location>
        <begin position="730"/>
        <end position="740"/>
    </location>
</feature>
<proteinExistence type="predicted"/>
<feature type="compositionally biased region" description="Basic residues" evidence="1">
    <location>
        <begin position="741"/>
        <end position="752"/>
    </location>
</feature>
<dbReference type="EMBL" id="JANIEX010000436">
    <property type="protein sequence ID" value="KAJ3567110.1"/>
    <property type="molecule type" value="Genomic_DNA"/>
</dbReference>
<name>A0AAD5VRU3_9AGAR</name>
<accession>A0AAD5VRU3</accession>
<protein>
    <submittedName>
        <fullName evidence="2">Uncharacterized protein</fullName>
    </submittedName>
</protein>
<keyword evidence="3" id="KW-1185">Reference proteome</keyword>
<comment type="caution">
    <text evidence="2">The sequence shown here is derived from an EMBL/GenBank/DDBJ whole genome shotgun (WGS) entry which is preliminary data.</text>
</comment>
<feature type="region of interest" description="Disordered" evidence="1">
    <location>
        <begin position="713"/>
        <end position="765"/>
    </location>
</feature>
<evidence type="ECO:0000313" key="3">
    <source>
        <dbReference type="Proteomes" id="UP001213000"/>
    </source>
</evidence>
<evidence type="ECO:0000313" key="2">
    <source>
        <dbReference type="EMBL" id="KAJ3567110.1"/>
    </source>
</evidence>
<feature type="compositionally biased region" description="Low complexity" evidence="1">
    <location>
        <begin position="67"/>
        <end position="89"/>
    </location>
</feature>